<dbReference type="EMBL" id="LJCR01000273">
    <property type="protein sequence ID" value="KPV53376.1"/>
    <property type="molecule type" value="Genomic_DNA"/>
</dbReference>
<evidence type="ECO:0000313" key="2">
    <source>
        <dbReference type="EMBL" id="KPV53376.1"/>
    </source>
</evidence>
<comment type="caution">
    <text evidence="2">The sequence shown here is derived from an EMBL/GenBank/DDBJ whole genome shotgun (WGS) entry which is preliminary data.</text>
</comment>
<feature type="region of interest" description="Disordered" evidence="1">
    <location>
        <begin position="1"/>
        <end position="65"/>
    </location>
</feature>
<keyword evidence="3" id="KW-1185">Reference proteome</keyword>
<organism evidence="2 3">
    <name type="scientific">Kouleothrix aurantiaca</name>
    <dbReference type="NCBI Taxonomy" id="186479"/>
    <lineage>
        <taxon>Bacteria</taxon>
        <taxon>Bacillati</taxon>
        <taxon>Chloroflexota</taxon>
        <taxon>Chloroflexia</taxon>
        <taxon>Chloroflexales</taxon>
        <taxon>Roseiflexineae</taxon>
        <taxon>Roseiflexaceae</taxon>
        <taxon>Kouleothrix</taxon>
    </lineage>
</organism>
<proteinExistence type="predicted"/>
<reference evidence="2 3" key="1">
    <citation type="submission" date="2015-09" db="EMBL/GenBank/DDBJ databases">
        <title>Draft genome sequence of Kouleothrix aurantiaca JCM 19913.</title>
        <authorList>
            <person name="Hemp J."/>
        </authorList>
    </citation>
    <scope>NUCLEOTIDE SEQUENCE [LARGE SCALE GENOMIC DNA]</scope>
    <source>
        <strain evidence="2 3">COM-B</strain>
    </source>
</reference>
<dbReference type="Proteomes" id="UP000050509">
    <property type="component" value="Unassembled WGS sequence"/>
</dbReference>
<evidence type="ECO:0000256" key="1">
    <source>
        <dbReference type="SAM" id="MobiDB-lite"/>
    </source>
</evidence>
<gene>
    <name evidence="2" type="ORF">SE17_09990</name>
</gene>
<protein>
    <submittedName>
        <fullName evidence="2">Uncharacterized protein</fullName>
    </submittedName>
</protein>
<sequence>MSHTGTPKPKKPATAESNAAQPKPAEERRMPKPESSSEYEGAPSRKPTGNPPLEVKTETSSSSGE</sequence>
<name>A0A0P9DC68_9CHLR</name>
<evidence type="ECO:0000313" key="3">
    <source>
        <dbReference type="Proteomes" id="UP000050509"/>
    </source>
</evidence>
<dbReference type="AlphaFoldDB" id="A0A0P9DC68"/>
<accession>A0A0P9DC68</accession>